<dbReference type="Gene3D" id="1.10.10.10">
    <property type="entry name" value="Winged helix-like DNA-binding domain superfamily/Winged helix DNA-binding domain"/>
    <property type="match status" value="1"/>
</dbReference>
<dbReference type="NCBIfam" id="NF033788">
    <property type="entry name" value="HTH_metalloreg"/>
    <property type="match status" value="1"/>
</dbReference>
<dbReference type="PANTHER" id="PTHR33154:SF18">
    <property type="entry name" value="ARSENICAL RESISTANCE OPERON REPRESSOR"/>
    <property type="match status" value="1"/>
</dbReference>
<evidence type="ECO:0000313" key="6">
    <source>
        <dbReference type="EMBL" id="MCV2885985.1"/>
    </source>
</evidence>
<feature type="domain" description="HTH arsR-type" evidence="5">
    <location>
        <begin position="9"/>
        <end position="108"/>
    </location>
</feature>
<name>A0ABT3ABD8_9ALTE</name>
<comment type="caution">
    <text evidence="6">The sequence shown here is derived from an EMBL/GenBank/DDBJ whole genome shotgun (WGS) entry which is preliminary data.</text>
</comment>
<dbReference type="Proteomes" id="UP001652504">
    <property type="component" value="Unassembled WGS sequence"/>
</dbReference>
<evidence type="ECO:0000256" key="4">
    <source>
        <dbReference type="ARBA" id="ARBA00023163"/>
    </source>
</evidence>
<proteinExistence type="predicted"/>
<dbReference type="InterPro" id="IPR036388">
    <property type="entry name" value="WH-like_DNA-bd_sf"/>
</dbReference>
<evidence type="ECO:0000313" key="7">
    <source>
        <dbReference type="Proteomes" id="UP001652504"/>
    </source>
</evidence>
<dbReference type="SUPFAM" id="SSF46785">
    <property type="entry name" value="Winged helix' DNA-binding domain"/>
    <property type="match status" value="1"/>
</dbReference>
<reference evidence="6 7" key="1">
    <citation type="submission" date="2022-10" db="EMBL/GenBank/DDBJ databases">
        <title>Aestuariibacter sp. AA17 isolated from Montipora capitata coral fragment.</title>
        <authorList>
            <person name="Emsley S.A."/>
            <person name="Pfannmuller K.M."/>
            <person name="Loughran R.M."/>
            <person name="Shlafstein M."/>
            <person name="Papke E."/>
            <person name="Saw J.H."/>
            <person name="Ushijima B."/>
            <person name="Videau P."/>
        </authorList>
    </citation>
    <scope>NUCLEOTIDE SEQUENCE [LARGE SCALE GENOMIC DNA]</scope>
    <source>
        <strain evidence="6 7">AA17</strain>
    </source>
</reference>
<dbReference type="PROSITE" id="PS50987">
    <property type="entry name" value="HTH_ARSR_2"/>
    <property type="match status" value="1"/>
</dbReference>
<protein>
    <submittedName>
        <fullName evidence="6">Metalloregulator ArsR/SmtB family transcription factor</fullName>
    </submittedName>
</protein>
<accession>A0ABT3ABD8</accession>
<dbReference type="CDD" id="cd00090">
    <property type="entry name" value="HTH_ARSR"/>
    <property type="match status" value="1"/>
</dbReference>
<evidence type="ECO:0000256" key="3">
    <source>
        <dbReference type="ARBA" id="ARBA00023125"/>
    </source>
</evidence>
<dbReference type="InterPro" id="IPR011991">
    <property type="entry name" value="ArsR-like_HTH"/>
</dbReference>
<keyword evidence="2" id="KW-0805">Transcription regulation</keyword>
<organism evidence="6 7">
    <name type="scientific">Fluctibacter corallii</name>
    <dbReference type="NCBI Taxonomy" id="2984329"/>
    <lineage>
        <taxon>Bacteria</taxon>
        <taxon>Pseudomonadati</taxon>
        <taxon>Pseudomonadota</taxon>
        <taxon>Gammaproteobacteria</taxon>
        <taxon>Alteromonadales</taxon>
        <taxon>Alteromonadaceae</taxon>
        <taxon>Fluctibacter</taxon>
    </lineage>
</organism>
<dbReference type="InterPro" id="IPR036390">
    <property type="entry name" value="WH_DNA-bd_sf"/>
</dbReference>
<dbReference type="InterPro" id="IPR018334">
    <property type="entry name" value="ArsR_HTH"/>
</dbReference>
<dbReference type="Pfam" id="PF01022">
    <property type="entry name" value="HTH_5"/>
    <property type="match status" value="1"/>
</dbReference>
<dbReference type="SMART" id="SM00418">
    <property type="entry name" value="HTH_ARSR"/>
    <property type="match status" value="1"/>
</dbReference>
<dbReference type="InterPro" id="IPR001845">
    <property type="entry name" value="HTH_ArsR_DNA-bd_dom"/>
</dbReference>
<dbReference type="RefSeq" id="WP_263713276.1">
    <property type="nucleotide sequence ID" value="NZ_JAOWKX010000008.1"/>
</dbReference>
<evidence type="ECO:0000259" key="5">
    <source>
        <dbReference type="PROSITE" id="PS50987"/>
    </source>
</evidence>
<evidence type="ECO:0000256" key="2">
    <source>
        <dbReference type="ARBA" id="ARBA00023015"/>
    </source>
</evidence>
<keyword evidence="4" id="KW-0804">Transcription</keyword>
<dbReference type="PROSITE" id="PS00846">
    <property type="entry name" value="HTH_ARSR_1"/>
    <property type="match status" value="1"/>
</dbReference>
<dbReference type="PRINTS" id="PR00778">
    <property type="entry name" value="HTHARSR"/>
</dbReference>
<keyword evidence="3" id="KW-0238">DNA-binding</keyword>
<sequence length="124" mass="14578">MNNNHLQHQESADALLPTPFFKALSDSTRLQILLLITQHKALCVCDLTDSLLLSQPKISRHLALLREHNILQDERRKKWMFYQLHPSLNEWQRSVLYTCLREYENQVAPINARLARCLQNADRC</sequence>
<keyword evidence="1" id="KW-0059">Arsenical resistance</keyword>
<dbReference type="PANTHER" id="PTHR33154">
    <property type="entry name" value="TRANSCRIPTIONAL REGULATOR, ARSR FAMILY"/>
    <property type="match status" value="1"/>
</dbReference>
<keyword evidence="7" id="KW-1185">Reference proteome</keyword>
<evidence type="ECO:0000256" key="1">
    <source>
        <dbReference type="ARBA" id="ARBA00022849"/>
    </source>
</evidence>
<dbReference type="InterPro" id="IPR051081">
    <property type="entry name" value="HTH_MetalResp_TranReg"/>
</dbReference>
<dbReference type="EMBL" id="JAOWKX010000008">
    <property type="protein sequence ID" value="MCV2885985.1"/>
    <property type="molecule type" value="Genomic_DNA"/>
</dbReference>
<gene>
    <name evidence="6" type="ORF">OE749_14930</name>
</gene>